<evidence type="ECO:0000256" key="2">
    <source>
        <dbReference type="ARBA" id="ARBA00022803"/>
    </source>
</evidence>
<dbReference type="STRING" id="29655.A0A0K9NP44"/>
<dbReference type="SUPFAM" id="SSF48452">
    <property type="entry name" value="TPR-like"/>
    <property type="match status" value="1"/>
</dbReference>
<feature type="domain" description="STI1/HOP DP" evidence="4">
    <location>
        <begin position="125"/>
        <end position="176"/>
    </location>
</feature>
<dbReference type="PANTHER" id="PTHR22904:SF533">
    <property type="entry name" value="HSP70-HSP90 ORGANIZING PROTEIN 3"/>
    <property type="match status" value="1"/>
</dbReference>
<evidence type="ECO:0000256" key="1">
    <source>
        <dbReference type="ARBA" id="ARBA00022737"/>
    </source>
</evidence>
<keyword evidence="6" id="KW-1185">Reference proteome</keyword>
<dbReference type="PROSITE" id="PS50005">
    <property type="entry name" value="TPR"/>
    <property type="match status" value="1"/>
</dbReference>
<organism evidence="5 6">
    <name type="scientific">Zostera marina</name>
    <name type="common">Eelgrass</name>
    <dbReference type="NCBI Taxonomy" id="29655"/>
    <lineage>
        <taxon>Eukaryota</taxon>
        <taxon>Viridiplantae</taxon>
        <taxon>Streptophyta</taxon>
        <taxon>Embryophyta</taxon>
        <taxon>Tracheophyta</taxon>
        <taxon>Spermatophyta</taxon>
        <taxon>Magnoliopsida</taxon>
        <taxon>Liliopsida</taxon>
        <taxon>Zosteraceae</taxon>
        <taxon>Zostera</taxon>
    </lineage>
</organism>
<dbReference type="Pfam" id="PF17830">
    <property type="entry name" value="STI1-HOP_DP"/>
    <property type="match status" value="1"/>
</dbReference>
<dbReference type="AlphaFoldDB" id="A0A0K9NP44"/>
<evidence type="ECO:0000313" key="5">
    <source>
        <dbReference type="EMBL" id="KMZ58549.1"/>
    </source>
</evidence>
<reference evidence="6" key="1">
    <citation type="journal article" date="2016" name="Nature">
        <title>The genome of the seagrass Zostera marina reveals angiosperm adaptation to the sea.</title>
        <authorList>
            <person name="Olsen J.L."/>
            <person name="Rouze P."/>
            <person name="Verhelst B."/>
            <person name="Lin Y.-C."/>
            <person name="Bayer T."/>
            <person name="Collen J."/>
            <person name="Dattolo E."/>
            <person name="De Paoli E."/>
            <person name="Dittami S."/>
            <person name="Maumus F."/>
            <person name="Michel G."/>
            <person name="Kersting A."/>
            <person name="Lauritano C."/>
            <person name="Lohaus R."/>
            <person name="Toepel M."/>
            <person name="Tonon T."/>
            <person name="Vanneste K."/>
            <person name="Amirebrahimi M."/>
            <person name="Brakel J."/>
            <person name="Bostroem C."/>
            <person name="Chovatia M."/>
            <person name="Grimwood J."/>
            <person name="Jenkins J.W."/>
            <person name="Jueterbock A."/>
            <person name="Mraz A."/>
            <person name="Stam W.T."/>
            <person name="Tice H."/>
            <person name="Bornberg-Bauer E."/>
            <person name="Green P.J."/>
            <person name="Pearson G.A."/>
            <person name="Procaccini G."/>
            <person name="Duarte C.M."/>
            <person name="Schmutz J."/>
            <person name="Reusch T.B.H."/>
            <person name="Van de Peer Y."/>
        </authorList>
    </citation>
    <scope>NUCLEOTIDE SEQUENCE [LARGE SCALE GENOMIC DNA]</scope>
    <source>
        <strain evidence="6">cv. Finnish</strain>
    </source>
</reference>
<comment type="caution">
    <text evidence="5">The sequence shown here is derived from an EMBL/GenBank/DDBJ whole genome shotgun (WGS) entry which is preliminary data.</text>
</comment>
<evidence type="ECO:0000313" key="6">
    <source>
        <dbReference type="Proteomes" id="UP000036987"/>
    </source>
</evidence>
<dbReference type="InterPro" id="IPR041243">
    <property type="entry name" value="STI1/HOP_DP"/>
</dbReference>
<dbReference type="Gene3D" id="1.25.40.10">
    <property type="entry name" value="Tetratricopeptide repeat domain"/>
    <property type="match status" value="1"/>
</dbReference>
<dbReference type="EMBL" id="LFYR01001927">
    <property type="protein sequence ID" value="KMZ58549.1"/>
    <property type="molecule type" value="Genomic_DNA"/>
</dbReference>
<dbReference type="InterPro" id="IPR019734">
    <property type="entry name" value="TPR_rpt"/>
</dbReference>
<name>A0A0K9NP44_ZOSMR</name>
<dbReference type="PANTHER" id="PTHR22904">
    <property type="entry name" value="TPR REPEAT CONTAINING PROTEIN"/>
    <property type="match status" value="1"/>
</dbReference>
<dbReference type="InterPro" id="IPR011990">
    <property type="entry name" value="TPR-like_helical_dom_sf"/>
</dbReference>
<feature type="repeat" description="TPR" evidence="3">
    <location>
        <begin position="36"/>
        <end position="69"/>
    </location>
</feature>
<gene>
    <name evidence="5" type="ORF">ZOSMA_76G01040</name>
</gene>
<sequence length="275" mass="30765">MLPVDRSLSFSFRRPASTTSVSPPSNMSAETNRILAILHTNISEAYALLNHHSEALLHATRAIELRPDSFTPNIQLAIHDIGIGLLDEAFSKCLKDLQINLVNVDAVNLIISRALGFLFAYGSSQNILARIESDVVMQYWRDRDFVVMFQEIVKNPSSIKKYIQDHRMKQMLGVLLNQKITVPLASTMNCPSKQHHPLYSALQEKKMGDDAYIKKDFKMAARYFNYSLELVAETLSSFKNASKASTGLDGNTNTNTPPQFSTIPTKSSVVMELLV</sequence>
<protein>
    <recommendedName>
        <fullName evidence="4">STI1/HOP DP domain-containing protein</fullName>
    </recommendedName>
</protein>
<accession>A0A0K9NP44</accession>
<keyword evidence="1" id="KW-0677">Repeat</keyword>
<evidence type="ECO:0000256" key="3">
    <source>
        <dbReference type="PROSITE-ProRule" id="PRU00339"/>
    </source>
</evidence>
<dbReference type="GO" id="GO:0051879">
    <property type="term" value="F:Hsp90 protein binding"/>
    <property type="evidence" value="ECO:0000318"/>
    <property type="project" value="GO_Central"/>
</dbReference>
<dbReference type="Gene3D" id="1.10.260.100">
    <property type="match status" value="1"/>
</dbReference>
<evidence type="ECO:0000259" key="4">
    <source>
        <dbReference type="Pfam" id="PF17830"/>
    </source>
</evidence>
<proteinExistence type="predicted"/>
<keyword evidence="2 3" id="KW-0802">TPR repeat</keyword>
<dbReference type="Proteomes" id="UP000036987">
    <property type="component" value="Unassembled WGS sequence"/>
</dbReference>